<keyword evidence="2" id="KW-1015">Disulfide bond</keyword>
<dbReference type="GO" id="GO:0045087">
    <property type="term" value="P:innate immune response"/>
    <property type="evidence" value="ECO:0007669"/>
    <property type="project" value="TreeGrafter"/>
</dbReference>
<name>A0A7R9AC05_9CRUS</name>
<dbReference type="InterPro" id="IPR032104">
    <property type="entry name" value="Spaetzle"/>
</dbReference>
<evidence type="ECO:0000313" key="7">
    <source>
        <dbReference type="Proteomes" id="UP000677054"/>
    </source>
</evidence>
<keyword evidence="7" id="KW-1185">Reference proteome</keyword>
<dbReference type="SUPFAM" id="SSF57501">
    <property type="entry name" value="Cystine-knot cytokines"/>
    <property type="match status" value="1"/>
</dbReference>
<dbReference type="FunFam" id="2.10.90.10:FF:000035">
    <property type="entry name" value="Spz1"/>
    <property type="match status" value="1"/>
</dbReference>
<evidence type="ECO:0000256" key="4">
    <source>
        <dbReference type="SAM" id="MobiDB-lite"/>
    </source>
</evidence>
<dbReference type="GO" id="GO:0005615">
    <property type="term" value="C:extracellular space"/>
    <property type="evidence" value="ECO:0007669"/>
    <property type="project" value="UniProtKB-ARBA"/>
</dbReference>
<dbReference type="GO" id="GO:0005121">
    <property type="term" value="F:Toll binding"/>
    <property type="evidence" value="ECO:0007669"/>
    <property type="project" value="TreeGrafter"/>
</dbReference>
<dbReference type="GO" id="GO:0008083">
    <property type="term" value="F:growth factor activity"/>
    <property type="evidence" value="ECO:0007669"/>
    <property type="project" value="TreeGrafter"/>
</dbReference>
<keyword evidence="1" id="KW-0732">Signal</keyword>
<dbReference type="InterPro" id="IPR052444">
    <property type="entry name" value="Spz/Toll_ligand-like"/>
</dbReference>
<feature type="domain" description="Spaetzle" evidence="5">
    <location>
        <begin position="214"/>
        <end position="313"/>
    </location>
</feature>
<dbReference type="EMBL" id="CAJPEV010003523">
    <property type="protein sequence ID" value="CAG0899942.1"/>
    <property type="molecule type" value="Genomic_DNA"/>
</dbReference>
<dbReference type="InterPro" id="IPR029034">
    <property type="entry name" value="Cystine-knot_cytokine"/>
</dbReference>
<organism evidence="6">
    <name type="scientific">Darwinula stevensoni</name>
    <dbReference type="NCBI Taxonomy" id="69355"/>
    <lineage>
        <taxon>Eukaryota</taxon>
        <taxon>Metazoa</taxon>
        <taxon>Ecdysozoa</taxon>
        <taxon>Arthropoda</taxon>
        <taxon>Crustacea</taxon>
        <taxon>Oligostraca</taxon>
        <taxon>Ostracoda</taxon>
        <taxon>Podocopa</taxon>
        <taxon>Podocopida</taxon>
        <taxon>Darwinulocopina</taxon>
        <taxon>Darwinuloidea</taxon>
        <taxon>Darwinulidae</taxon>
        <taxon>Darwinula</taxon>
    </lineage>
</organism>
<evidence type="ECO:0000256" key="2">
    <source>
        <dbReference type="ARBA" id="ARBA00023157"/>
    </source>
</evidence>
<accession>A0A7R9AC05</accession>
<dbReference type="Proteomes" id="UP000677054">
    <property type="component" value="Unassembled WGS sequence"/>
</dbReference>
<reference evidence="6" key="1">
    <citation type="submission" date="2020-11" db="EMBL/GenBank/DDBJ databases">
        <authorList>
            <person name="Tran Van P."/>
        </authorList>
    </citation>
    <scope>NUCLEOTIDE SEQUENCE</scope>
</reference>
<dbReference type="PANTHER" id="PTHR23199:SF12">
    <property type="entry name" value="NEUROTROPHIN 1-RELATED"/>
    <property type="match status" value="1"/>
</dbReference>
<protein>
    <recommendedName>
        <fullName evidence="5">Spaetzle domain-containing protein</fullName>
    </recommendedName>
</protein>
<feature type="compositionally biased region" description="Gly residues" evidence="4">
    <location>
        <begin position="137"/>
        <end position="146"/>
    </location>
</feature>
<feature type="compositionally biased region" description="Basic residues" evidence="4">
    <location>
        <begin position="99"/>
        <end position="109"/>
    </location>
</feature>
<dbReference type="Pfam" id="PF16077">
    <property type="entry name" value="Spaetzle"/>
    <property type="match status" value="1"/>
</dbReference>
<evidence type="ECO:0000256" key="1">
    <source>
        <dbReference type="ARBA" id="ARBA00022729"/>
    </source>
</evidence>
<evidence type="ECO:0000259" key="5">
    <source>
        <dbReference type="Pfam" id="PF16077"/>
    </source>
</evidence>
<proteinExistence type="predicted"/>
<dbReference type="Gene3D" id="2.10.90.10">
    <property type="entry name" value="Cystine-knot cytokines"/>
    <property type="match status" value="1"/>
</dbReference>
<dbReference type="EMBL" id="LR903040">
    <property type="protein sequence ID" value="CAD7251403.1"/>
    <property type="molecule type" value="Genomic_DNA"/>
</dbReference>
<dbReference type="PANTHER" id="PTHR23199">
    <property type="entry name" value="NEUROTROPHIN 1-RELATED"/>
    <property type="match status" value="1"/>
</dbReference>
<feature type="compositionally biased region" description="Pro residues" evidence="4">
    <location>
        <begin position="121"/>
        <end position="132"/>
    </location>
</feature>
<gene>
    <name evidence="6" type="ORF">DSTB1V02_LOCUS11170</name>
</gene>
<dbReference type="OrthoDB" id="10064289at2759"/>
<dbReference type="GO" id="GO:0021556">
    <property type="term" value="P:central nervous system formation"/>
    <property type="evidence" value="ECO:0007669"/>
    <property type="project" value="TreeGrafter"/>
</dbReference>
<evidence type="ECO:0000256" key="3">
    <source>
        <dbReference type="ARBA" id="ARBA00023180"/>
    </source>
</evidence>
<feature type="region of interest" description="Disordered" evidence="4">
    <location>
        <begin position="1"/>
        <end position="152"/>
    </location>
</feature>
<dbReference type="AlphaFoldDB" id="A0A7R9AC05"/>
<sequence>MLAAVLASEARGQRRRHRPDEGKSLNPLLTPISQKGALRDFHQRHPVPPGVGVSVPSPEYETRDVPRPSLRPPYTQAHSPSSTLGPLYDGGGPSTNHIPGHRGRGHQAKVKLGLGNRPHPQRPPPPPPPPSHPHPHLGGGGGGSYQGKGPHEVPHCARNLTYSFCLDDYEYPTYEMKGAIENHAEKFNEIYADVADQHTKDTVETITYIDDETYLCPSDVLFVRPKRARNVEGKWKIVVNLEEGYHSFTQTVRTEKCLETVRGKYCPLVPECYESKCIQKSIYHRFLTYDPYDEYFPFALDIFQLPGSCSCYVGEYLSGHEDPHKGNQ</sequence>
<keyword evidence="3" id="KW-0325">Glycoprotein</keyword>
<evidence type="ECO:0000313" key="6">
    <source>
        <dbReference type="EMBL" id="CAD7251403.1"/>
    </source>
</evidence>